<evidence type="ECO:0000313" key="3">
    <source>
        <dbReference type="EMBL" id="KDR37701.1"/>
    </source>
</evidence>
<dbReference type="PIRSF" id="PIRSF029218">
    <property type="entry name" value="ParE"/>
    <property type="match status" value="1"/>
</dbReference>
<dbReference type="Proteomes" id="UP000027466">
    <property type="component" value="Unassembled WGS sequence"/>
</dbReference>
<accession>A0A069PK77</accession>
<sequence>MKGYVLSPAAERDLDEIWDYTSKKWGLSQAERYIRIIQDTVIGLAAGTQVSQSAEDIRPGYRKAVVGMHVLFFKTTAETVDVIRILHQQMDLPSHLRESS</sequence>
<dbReference type="AlphaFoldDB" id="A0A069PK77"/>
<dbReference type="RefSeq" id="WP_035943240.1">
    <property type="nucleotide sequence ID" value="NZ_CADFFX010000055.1"/>
</dbReference>
<dbReference type="EMBL" id="JFHC01000157">
    <property type="protein sequence ID" value="KDR37701.1"/>
    <property type="molecule type" value="Genomic_DNA"/>
</dbReference>
<evidence type="ECO:0000313" key="4">
    <source>
        <dbReference type="Proteomes" id="UP000027466"/>
    </source>
</evidence>
<proteinExistence type="inferred from homology"/>
<keyword evidence="4" id="KW-1185">Reference proteome</keyword>
<evidence type="ECO:0000256" key="2">
    <source>
        <dbReference type="PIRNR" id="PIRNR029218"/>
    </source>
</evidence>
<name>A0A069PK77_9BURK</name>
<evidence type="ECO:0000256" key="1">
    <source>
        <dbReference type="ARBA" id="ARBA00022649"/>
    </source>
</evidence>
<keyword evidence="1" id="KW-1277">Toxin-antitoxin system</keyword>
<dbReference type="Gene3D" id="3.30.2310.20">
    <property type="entry name" value="RelE-like"/>
    <property type="match status" value="1"/>
</dbReference>
<gene>
    <name evidence="3" type="ORF">BG61_08710</name>
</gene>
<protein>
    <recommendedName>
        <fullName evidence="2">Toxin</fullName>
    </recommendedName>
</protein>
<dbReference type="InterPro" id="IPR035093">
    <property type="entry name" value="RelE/ParE_toxin_dom_sf"/>
</dbReference>
<dbReference type="Pfam" id="PF05016">
    <property type="entry name" value="ParE_toxin"/>
    <property type="match status" value="1"/>
</dbReference>
<comment type="caution">
    <text evidence="3">The sequence shown here is derived from an EMBL/GenBank/DDBJ whole genome shotgun (WGS) entry which is preliminary data.</text>
</comment>
<organism evidence="3 4">
    <name type="scientific">Caballeronia glathei</name>
    <dbReference type="NCBI Taxonomy" id="60547"/>
    <lineage>
        <taxon>Bacteria</taxon>
        <taxon>Pseudomonadati</taxon>
        <taxon>Pseudomonadota</taxon>
        <taxon>Betaproteobacteria</taxon>
        <taxon>Burkholderiales</taxon>
        <taxon>Burkholderiaceae</taxon>
        <taxon>Caballeronia</taxon>
    </lineage>
</organism>
<dbReference type="InterPro" id="IPR028344">
    <property type="entry name" value="ParE1/4"/>
</dbReference>
<comment type="similarity">
    <text evidence="2">Belongs to the RelE toxin family.</text>
</comment>
<reference evidence="3 4" key="1">
    <citation type="submission" date="2014-03" db="EMBL/GenBank/DDBJ databases">
        <title>Draft Genome Sequences of Four Burkholderia Strains.</title>
        <authorList>
            <person name="Liu X.Y."/>
            <person name="Li C.X."/>
            <person name="Xu J.H."/>
        </authorList>
    </citation>
    <scope>NUCLEOTIDE SEQUENCE [LARGE SCALE GENOMIC DNA]</scope>
    <source>
        <strain evidence="3 4">DSM 50014</strain>
    </source>
</reference>
<dbReference type="InterPro" id="IPR007712">
    <property type="entry name" value="RelE/ParE_toxin"/>
</dbReference>